<organism evidence="1">
    <name type="scientific">Rhizophora mucronata</name>
    <name type="common">Asiatic mangrove</name>
    <dbReference type="NCBI Taxonomy" id="61149"/>
    <lineage>
        <taxon>Eukaryota</taxon>
        <taxon>Viridiplantae</taxon>
        <taxon>Streptophyta</taxon>
        <taxon>Embryophyta</taxon>
        <taxon>Tracheophyta</taxon>
        <taxon>Spermatophyta</taxon>
        <taxon>Magnoliopsida</taxon>
        <taxon>eudicotyledons</taxon>
        <taxon>Gunneridae</taxon>
        <taxon>Pentapetalae</taxon>
        <taxon>rosids</taxon>
        <taxon>fabids</taxon>
        <taxon>Malpighiales</taxon>
        <taxon>Rhizophoraceae</taxon>
        <taxon>Rhizophora</taxon>
    </lineage>
</organism>
<protein>
    <submittedName>
        <fullName evidence="1">Uncharacterized protein MANES_05G073000</fullName>
    </submittedName>
</protein>
<accession>A0A2P2L2I5</accession>
<reference evidence="1" key="1">
    <citation type="submission" date="2018-02" db="EMBL/GenBank/DDBJ databases">
        <title>Rhizophora mucronata_Transcriptome.</title>
        <authorList>
            <person name="Meera S.P."/>
            <person name="Sreeshan A."/>
            <person name="Augustine A."/>
        </authorList>
    </citation>
    <scope>NUCLEOTIDE SEQUENCE</scope>
    <source>
        <tissue evidence="1">Leaf</tissue>
    </source>
</reference>
<evidence type="ECO:0000313" key="1">
    <source>
        <dbReference type="EMBL" id="MBX12192.1"/>
    </source>
</evidence>
<name>A0A2P2L2I5_RHIMU</name>
<sequence length="67" mass="7333">MAIPYLIRLTISNVPPKIITASCQKSKVLGQDFATTRTPTTINNDNKIESKEQLINSSILISAKDST</sequence>
<proteinExistence type="predicted"/>
<dbReference type="EMBL" id="GGEC01031708">
    <property type="protein sequence ID" value="MBX12192.1"/>
    <property type="molecule type" value="Transcribed_RNA"/>
</dbReference>
<dbReference type="AlphaFoldDB" id="A0A2P2L2I5"/>